<dbReference type="PANTHER" id="PTHR47461:SF1">
    <property type="entry name" value="PHYTOLONGIN PHYL1.2"/>
    <property type="match status" value="1"/>
</dbReference>
<dbReference type="EMBL" id="JACGWO010000012">
    <property type="protein sequence ID" value="KAK4413461.1"/>
    <property type="molecule type" value="Genomic_DNA"/>
</dbReference>
<feature type="region of interest" description="Disordered" evidence="15">
    <location>
        <begin position="387"/>
        <end position="417"/>
    </location>
</feature>
<dbReference type="GO" id="GO:0016020">
    <property type="term" value="C:membrane"/>
    <property type="evidence" value="ECO:0007669"/>
    <property type="project" value="UniProtKB-SubCell"/>
</dbReference>
<dbReference type="Gene3D" id="3.30.450.50">
    <property type="entry name" value="Longin domain"/>
    <property type="match status" value="1"/>
</dbReference>
<feature type="compositionally biased region" description="Polar residues" evidence="15">
    <location>
        <begin position="1"/>
        <end position="12"/>
    </location>
</feature>
<dbReference type="InterPro" id="IPR001841">
    <property type="entry name" value="Znf_RING"/>
</dbReference>
<comment type="subcellular location">
    <subcellularLocation>
        <location evidence="2">Membrane</location>
        <topology evidence="2">Single-pass membrane protein</topology>
    </subcellularLocation>
</comment>
<evidence type="ECO:0000256" key="4">
    <source>
        <dbReference type="ARBA" id="ARBA00012483"/>
    </source>
</evidence>
<evidence type="ECO:0000256" key="7">
    <source>
        <dbReference type="ARBA" id="ARBA00022723"/>
    </source>
</evidence>
<dbReference type="SUPFAM" id="SSF64356">
    <property type="entry name" value="SNARE-like"/>
    <property type="match status" value="1"/>
</dbReference>
<evidence type="ECO:0000259" key="17">
    <source>
        <dbReference type="PROSITE" id="PS50089"/>
    </source>
</evidence>
<evidence type="ECO:0000256" key="16">
    <source>
        <dbReference type="SAM" id="Phobius"/>
    </source>
</evidence>
<dbReference type="GO" id="GO:0061630">
    <property type="term" value="F:ubiquitin protein ligase activity"/>
    <property type="evidence" value="ECO:0007669"/>
    <property type="project" value="UniProtKB-EC"/>
</dbReference>
<keyword evidence="19" id="KW-1185">Reference proteome</keyword>
<sequence length="510" mass="57112">MSSYSVKSSIPDQETAANNGTGTGTGNAAANCCSRPSSELKLYQAFIFSVPILFTFILLFLFYFFYLRPRRVDWSSLRMRNANFTPGSDDISRCELGLKKELREMLPVIVFKESFSVKDTQCSVCLGDYQAEDRLQQIPACGHTFHMDCIDLWLATHTTCPLCRKSLLASTKTPCTDGQSLLLPPPPAVTAIKFAGKNRFDPSMKDFILDLEYLAEGLFWYFFDVFAPIADEIVALGLLFTAVIEEFGGRVLYAYNNNNNNNSGIEDLAALCLERTPPYHRWYFQTTGKTTFGFLMDDGLSKRLMSVGNSQVLGFLEKLRDQFRMVGKRGSTSTSTTTLNSLCFQEQLLPAVTRLVERLSLSGTSRDWPAQIALPYQGELSPSPCNNNANGHIQSASSTKAPLLGKPSKQEKKKMKDHVIAVRDIEMEEHRRSTDRGVKIDPGLLNSSTQGTSSSPMRKEFSSTRIKSSSQNLQRKWCRQVRIVLAIDAAVCLVLFIIWFIICHGTECIR</sequence>
<evidence type="ECO:0000256" key="15">
    <source>
        <dbReference type="SAM" id="MobiDB-lite"/>
    </source>
</evidence>
<keyword evidence="6 16" id="KW-0812">Transmembrane</keyword>
<gene>
    <name evidence="18" type="ORF">Salat_2758700</name>
</gene>
<keyword evidence="7" id="KW-0479">Metal-binding</keyword>
<name>A0AAE1XL89_9LAMI</name>
<dbReference type="FunFam" id="3.30.40.10:FF:000503">
    <property type="entry name" value="RING-H2 finger protein ATL7"/>
    <property type="match status" value="1"/>
</dbReference>
<dbReference type="Gene3D" id="3.30.40.10">
    <property type="entry name" value="Zinc/RING finger domain, C3HC4 (zinc finger)"/>
    <property type="match status" value="1"/>
</dbReference>
<feature type="transmembrane region" description="Helical" evidence="16">
    <location>
        <begin position="483"/>
        <end position="502"/>
    </location>
</feature>
<keyword evidence="8 14" id="KW-0863">Zinc-finger</keyword>
<evidence type="ECO:0000256" key="5">
    <source>
        <dbReference type="ARBA" id="ARBA00022679"/>
    </source>
</evidence>
<keyword evidence="10" id="KW-0862">Zinc</keyword>
<evidence type="ECO:0000256" key="10">
    <source>
        <dbReference type="ARBA" id="ARBA00022833"/>
    </source>
</evidence>
<keyword evidence="5" id="KW-0808">Transferase</keyword>
<dbReference type="SMART" id="SM00184">
    <property type="entry name" value="RING"/>
    <property type="match status" value="1"/>
</dbReference>
<accession>A0AAE1XL89</accession>
<evidence type="ECO:0000256" key="11">
    <source>
        <dbReference type="ARBA" id="ARBA00022989"/>
    </source>
</evidence>
<feature type="compositionally biased region" description="Polar residues" evidence="15">
    <location>
        <begin position="387"/>
        <end position="400"/>
    </location>
</feature>
<dbReference type="CDD" id="cd16461">
    <property type="entry name" value="RING-H2_EL5-like"/>
    <property type="match status" value="1"/>
</dbReference>
<dbReference type="InterPro" id="IPR011012">
    <property type="entry name" value="Longin-like_dom_sf"/>
</dbReference>
<evidence type="ECO:0000256" key="6">
    <source>
        <dbReference type="ARBA" id="ARBA00022692"/>
    </source>
</evidence>
<keyword evidence="9" id="KW-0833">Ubl conjugation pathway</keyword>
<feature type="compositionally biased region" description="Polar residues" evidence="15">
    <location>
        <begin position="445"/>
        <end position="456"/>
    </location>
</feature>
<dbReference type="PROSITE" id="PS50089">
    <property type="entry name" value="ZF_RING_2"/>
    <property type="match status" value="1"/>
</dbReference>
<evidence type="ECO:0000256" key="9">
    <source>
        <dbReference type="ARBA" id="ARBA00022786"/>
    </source>
</evidence>
<dbReference type="Proteomes" id="UP001293254">
    <property type="component" value="Unassembled WGS sequence"/>
</dbReference>
<dbReference type="SUPFAM" id="SSF57850">
    <property type="entry name" value="RING/U-box"/>
    <property type="match status" value="1"/>
</dbReference>
<keyword evidence="11 16" id="KW-1133">Transmembrane helix</keyword>
<comment type="catalytic activity">
    <reaction evidence="1">
        <text>S-ubiquitinyl-[E2 ubiquitin-conjugating enzyme]-L-cysteine + [acceptor protein]-L-lysine = [E2 ubiquitin-conjugating enzyme]-L-cysteine + N(6)-ubiquitinyl-[acceptor protein]-L-lysine.</text>
        <dbReference type="EC" id="2.3.2.27"/>
    </reaction>
</comment>
<dbReference type="PANTHER" id="PTHR47461">
    <property type="entry name" value="PHYTOLONGIN PHYL1.2"/>
    <property type="match status" value="1"/>
</dbReference>
<organism evidence="18 19">
    <name type="scientific">Sesamum alatum</name>
    <dbReference type="NCBI Taxonomy" id="300844"/>
    <lineage>
        <taxon>Eukaryota</taxon>
        <taxon>Viridiplantae</taxon>
        <taxon>Streptophyta</taxon>
        <taxon>Embryophyta</taxon>
        <taxon>Tracheophyta</taxon>
        <taxon>Spermatophyta</taxon>
        <taxon>Magnoliopsida</taxon>
        <taxon>eudicotyledons</taxon>
        <taxon>Gunneridae</taxon>
        <taxon>Pentapetalae</taxon>
        <taxon>asterids</taxon>
        <taxon>lamiids</taxon>
        <taxon>Lamiales</taxon>
        <taxon>Pedaliaceae</taxon>
        <taxon>Sesamum</taxon>
    </lineage>
</organism>
<dbReference type="EC" id="2.3.2.27" evidence="4"/>
<comment type="similarity">
    <text evidence="13">Belongs to the RING-type zinc finger family. ATL subfamily.</text>
</comment>
<evidence type="ECO:0000313" key="18">
    <source>
        <dbReference type="EMBL" id="KAK4413461.1"/>
    </source>
</evidence>
<dbReference type="GO" id="GO:0008270">
    <property type="term" value="F:zinc ion binding"/>
    <property type="evidence" value="ECO:0007669"/>
    <property type="project" value="UniProtKB-KW"/>
</dbReference>
<evidence type="ECO:0000256" key="12">
    <source>
        <dbReference type="ARBA" id="ARBA00023136"/>
    </source>
</evidence>
<feature type="region of interest" description="Disordered" evidence="15">
    <location>
        <begin position="1"/>
        <end position="22"/>
    </location>
</feature>
<evidence type="ECO:0000256" key="14">
    <source>
        <dbReference type="PROSITE-ProRule" id="PRU00175"/>
    </source>
</evidence>
<evidence type="ECO:0000256" key="3">
    <source>
        <dbReference type="ARBA" id="ARBA00004906"/>
    </source>
</evidence>
<proteinExistence type="inferred from homology"/>
<evidence type="ECO:0000313" key="19">
    <source>
        <dbReference type="Proteomes" id="UP001293254"/>
    </source>
</evidence>
<evidence type="ECO:0000256" key="8">
    <source>
        <dbReference type="ARBA" id="ARBA00022771"/>
    </source>
</evidence>
<evidence type="ECO:0000256" key="2">
    <source>
        <dbReference type="ARBA" id="ARBA00004167"/>
    </source>
</evidence>
<keyword evidence="12 16" id="KW-0472">Membrane</keyword>
<evidence type="ECO:0000256" key="1">
    <source>
        <dbReference type="ARBA" id="ARBA00000900"/>
    </source>
</evidence>
<feature type="transmembrane region" description="Helical" evidence="16">
    <location>
        <begin position="45"/>
        <end position="66"/>
    </location>
</feature>
<comment type="caution">
    <text evidence="18">The sequence shown here is derived from an EMBL/GenBank/DDBJ whole genome shotgun (WGS) entry which is preliminary data.</text>
</comment>
<comment type="pathway">
    <text evidence="3">Protein modification; protein ubiquitination.</text>
</comment>
<protein>
    <recommendedName>
        <fullName evidence="4">RING-type E3 ubiquitin transferase</fullName>
        <ecNumber evidence="4">2.3.2.27</ecNumber>
    </recommendedName>
</protein>
<feature type="region of interest" description="Disordered" evidence="15">
    <location>
        <begin position="431"/>
        <end position="465"/>
    </location>
</feature>
<dbReference type="Pfam" id="PF13639">
    <property type="entry name" value="zf-RING_2"/>
    <property type="match status" value="1"/>
</dbReference>
<reference evidence="18" key="2">
    <citation type="journal article" date="2024" name="Plant">
        <title>Genomic evolution and insights into agronomic trait innovations of Sesamum species.</title>
        <authorList>
            <person name="Miao H."/>
            <person name="Wang L."/>
            <person name="Qu L."/>
            <person name="Liu H."/>
            <person name="Sun Y."/>
            <person name="Le M."/>
            <person name="Wang Q."/>
            <person name="Wei S."/>
            <person name="Zheng Y."/>
            <person name="Lin W."/>
            <person name="Duan Y."/>
            <person name="Cao H."/>
            <person name="Xiong S."/>
            <person name="Wang X."/>
            <person name="Wei L."/>
            <person name="Li C."/>
            <person name="Ma Q."/>
            <person name="Ju M."/>
            <person name="Zhao R."/>
            <person name="Li G."/>
            <person name="Mu C."/>
            <person name="Tian Q."/>
            <person name="Mei H."/>
            <person name="Zhang T."/>
            <person name="Gao T."/>
            <person name="Zhang H."/>
        </authorList>
    </citation>
    <scope>NUCLEOTIDE SEQUENCE</scope>
    <source>
        <strain evidence="18">3651</strain>
    </source>
</reference>
<feature type="domain" description="RING-type" evidence="17">
    <location>
        <begin position="122"/>
        <end position="164"/>
    </location>
</feature>
<dbReference type="InterPro" id="IPR013083">
    <property type="entry name" value="Znf_RING/FYVE/PHD"/>
</dbReference>
<evidence type="ECO:0000256" key="13">
    <source>
        <dbReference type="ARBA" id="ARBA00024209"/>
    </source>
</evidence>
<dbReference type="AlphaFoldDB" id="A0AAE1XL89"/>
<dbReference type="InterPro" id="IPR044783">
    <property type="entry name" value="PHYL"/>
</dbReference>
<reference evidence="18" key="1">
    <citation type="submission" date="2020-06" db="EMBL/GenBank/DDBJ databases">
        <authorList>
            <person name="Li T."/>
            <person name="Hu X."/>
            <person name="Zhang T."/>
            <person name="Song X."/>
            <person name="Zhang H."/>
            <person name="Dai N."/>
            <person name="Sheng W."/>
            <person name="Hou X."/>
            <person name="Wei L."/>
        </authorList>
    </citation>
    <scope>NUCLEOTIDE SEQUENCE</scope>
    <source>
        <strain evidence="18">3651</strain>
        <tissue evidence="18">Leaf</tissue>
    </source>
</reference>